<evidence type="ECO:0000259" key="1">
    <source>
        <dbReference type="Pfam" id="PF14291"/>
    </source>
</evidence>
<gene>
    <name evidence="2" type="ORF">MEUPH1_LOCUS15363</name>
</gene>
<accession>A0AAV0WWU7</accession>
<dbReference type="AlphaFoldDB" id="A0AAV0WWU7"/>
<organism evidence="2 3">
    <name type="scientific">Macrosiphum euphorbiae</name>
    <name type="common">potato aphid</name>
    <dbReference type="NCBI Taxonomy" id="13131"/>
    <lineage>
        <taxon>Eukaryota</taxon>
        <taxon>Metazoa</taxon>
        <taxon>Ecdysozoa</taxon>
        <taxon>Arthropoda</taxon>
        <taxon>Hexapoda</taxon>
        <taxon>Insecta</taxon>
        <taxon>Pterygota</taxon>
        <taxon>Neoptera</taxon>
        <taxon>Paraneoptera</taxon>
        <taxon>Hemiptera</taxon>
        <taxon>Sternorrhyncha</taxon>
        <taxon>Aphidomorpha</taxon>
        <taxon>Aphidoidea</taxon>
        <taxon>Aphididae</taxon>
        <taxon>Macrosiphini</taxon>
        <taxon>Macrosiphum</taxon>
    </lineage>
</organism>
<proteinExistence type="predicted"/>
<sequence>MPVENDGNFRALLRYALDNGDQALANHLNTAGANSTYLSYRIQNEIIDAAGKQITTNIVQRVNKSRYFSVIADESTDVSGIEQFSICARFVDKMDEYKIREDFLCFIPVEDVTGKGLANTLLTTMENIGINLANMRGQGYDGARAMSGKFNGCAAKVRELYPEAIYVHCANHNLNLAITHACKISSIRNCIGTIKEVVNFFRLSNKAGLVLKEKIQVSCPSAKQTRLLKFCETR</sequence>
<dbReference type="PANTHER" id="PTHR45749:SF21">
    <property type="entry name" value="DUF4371 DOMAIN-CONTAINING PROTEIN"/>
    <property type="match status" value="1"/>
</dbReference>
<dbReference type="EMBL" id="CARXXK010000002">
    <property type="protein sequence ID" value="CAI6360017.1"/>
    <property type="molecule type" value="Genomic_DNA"/>
</dbReference>
<evidence type="ECO:0000313" key="2">
    <source>
        <dbReference type="EMBL" id="CAI6360017.1"/>
    </source>
</evidence>
<keyword evidence="3" id="KW-1185">Reference proteome</keyword>
<dbReference type="PANTHER" id="PTHR45749">
    <property type="match status" value="1"/>
</dbReference>
<evidence type="ECO:0000313" key="3">
    <source>
        <dbReference type="Proteomes" id="UP001160148"/>
    </source>
</evidence>
<protein>
    <recommendedName>
        <fullName evidence="1">DUF4371 domain-containing protein</fullName>
    </recommendedName>
</protein>
<name>A0AAV0WWU7_9HEMI</name>
<feature type="domain" description="DUF4371" evidence="1">
    <location>
        <begin position="5"/>
        <end position="152"/>
    </location>
</feature>
<reference evidence="2 3" key="1">
    <citation type="submission" date="2023-01" db="EMBL/GenBank/DDBJ databases">
        <authorList>
            <person name="Whitehead M."/>
        </authorList>
    </citation>
    <scope>NUCLEOTIDE SEQUENCE [LARGE SCALE GENOMIC DNA]</scope>
</reference>
<dbReference type="Proteomes" id="UP001160148">
    <property type="component" value="Unassembled WGS sequence"/>
</dbReference>
<comment type="caution">
    <text evidence="2">The sequence shown here is derived from an EMBL/GenBank/DDBJ whole genome shotgun (WGS) entry which is preliminary data.</text>
</comment>
<dbReference type="InterPro" id="IPR025398">
    <property type="entry name" value="DUF4371"/>
</dbReference>
<dbReference type="Pfam" id="PF14291">
    <property type="entry name" value="DUF4371"/>
    <property type="match status" value="1"/>
</dbReference>